<dbReference type="InterPro" id="IPR009056">
    <property type="entry name" value="Cyt_c-like_dom"/>
</dbReference>
<dbReference type="Proteomes" id="UP000758856">
    <property type="component" value="Unassembled WGS sequence"/>
</dbReference>
<evidence type="ECO:0000256" key="8">
    <source>
        <dbReference type="SAM" id="SignalP"/>
    </source>
</evidence>
<evidence type="ECO:0000256" key="3">
    <source>
        <dbReference type="ARBA" id="ARBA00023004"/>
    </source>
</evidence>
<evidence type="ECO:0000313" key="11">
    <source>
        <dbReference type="EMBL" id="MBM7853295.1"/>
    </source>
</evidence>
<keyword evidence="12" id="KW-1185">Reference proteome</keyword>
<reference evidence="10" key="3">
    <citation type="submission" date="2023-01" db="EMBL/GenBank/DDBJ databases">
        <authorList>
            <person name="Sun Q."/>
            <person name="Evtushenko L."/>
        </authorList>
    </citation>
    <scope>NUCLEOTIDE SEQUENCE</scope>
    <source>
        <strain evidence="10">VKM B-1606</strain>
    </source>
</reference>
<protein>
    <recommendedName>
        <fullName evidence="4">Cytochrome c-L</fullName>
    </recommendedName>
</protein>
<dbReference type="RefSeq" id="WP_204951747.1">
    <property type="nucleotide sequence ID" value="NZ_BSFF01000010.1"/>
</dbReference>
<reference evidence="10" key="1">
    <citation type="journal article" date="2014" name="Int. J. Syst. Evol. Microbiol.">
        <title>Complete genome sequence of Corynebacterium casei LMG S-19264T (=DSM 44701T), isolated from a smear-ripened cheese.</title>
        <authorList>
            <consortium name="US DOE Joint Genome Institute (JGI-PGF)"/>
            <person name="Walter F."/>
            <person name="Albersmeier A."/>
            <person name="Kalinowski J."/>
            <person name="Ruckert C."/>
        </authorList>
    </citation>
    <scope>NUCLEOTIDE SEQUENCE</scope>
    <source>
        <strain evidence="10">VKM B-1606</strain>
    </source>
</reference>
<evidence type="ECO:0000256" key="7">
    <source>
        <dbReference type="SAM" id="MobiDB-lite"/>
    </source>
</evidence>
<evidence type="ECO:0000256" key="6">
    <source>
        <dbReference type="PIRSR" id="PIRSR000008-2"/>
    </source>
</evidence>
<evidence type="ECO:0000256" key="4">
    <source>
        <dbReference type="PIRNR" id="PIRNR000008"/>
    </source>
</evidence>
<comment type="subcellular location">
    <subcellularLocation>
        <location evidence="4">Periplasm</location>
    </subcellularLocation>
</comment>
<evidence type="ECO:0000313" key="12">
    <source>
        <dbReference type="Proteomes" id="UP000758856"/>
    </source>
</evidence>
<keyword evidence="2 4" id="KW-0479">Metal-binding</keyword>
<evidence type="ECO:0000313" key="13">
    <source>
        <dbReference type="Proteomes" id="UP001143400"/>
    </source>
</evidence>
<dbReference type="Gene3D" id="1.10.760.10">
    <property type="entry name" value="Cytochrome c-like domain"/>
    <property type="match status" value="1"/>
</dbReference>
<feature type="binding site" description="axial binding residue" evidence="6">
    <location>
        <position position="89"/>
    </location>
    <ligand>
        <name>heme c</name>
        <dbReference type="ChEBI" id="CHEBI:61717"/>
    </ligand>
    <ligandPart>
        <name>Fe</name>
        <dbReference type="ChEBI" id="CHEBI:18248"/>
    </ligandPart>
</feature>
<dbReference type="GO" id="GO:0009055">
    <property type="term" value="F:electron transfer activity"/>
    <property type="evidence" value="ECO:0007669"/>
    <property type="project" value="UniProtKB-UniRule"/>
</dbReference>
<evidence type="ECO:0000256" key="1">
    <source>
        <dbReference type="ARBA" id="ARBA00022617"/>
    </source>
</evidence>
<reference evidence="11 12" key="2">
    <citation type="submission" date="2021-01" db="EMBL/GenBank/DDBJ databases">
        <title>Genomic Encyclopedia of Type Strains, Phase IV (KMG-IV): sequencing the most valuable type-strain genomes for metagenomic binning, comparative biology and taxonomic classification.</title>
        <authorList>
            <person name="Goeker M."/>
        </authorList>
    </citation>
    <scope>NUCLEOTIDE SEQUENCE [LARGE SCALE GENOMIC DNA]</scope>
    <source>
        <strain evidence="11 12">DSM 6130</strain>
    </source>
</reference>
<sequence length="195" mass="20447">MARAWVKGAVAAALATAVGAAGVMGAKAALTFNNAVTGEVLNLDDAPPEGKDTEAFKAFVETGKNAYLGNPSCLAKGEQLFLAMCSGCHGQKGEGKLGPGLNDSYWTYPQGATDKGLFELIFGGASGQMGPMYGSMNVDEMLLTMAWVRHLYKDKPDDAGEWMTAELKAAYKPFDGKTPAPKPAADAPESCKTEE</sequence>
<proteinExistence type="predicted"/>
<dbReference type="EMBL" id="JAFBCY010000004">
    <property type="protein sequence ID" value="MBM7853295.1"/>
    <property type="molecule type" value="Genomic_DNA"/>
</dbReference>
<feature type="binding site" description="covalent" evidence="5">
    <location>
        <position position="88"/>
    </location>
    <ligand>
        <name>heme c</name>
        <dbReference type="ChEBI" id="CHEBI:61717"/>
    </ligand>
</feature>
<accession>A0A9W6IYA9</accession>
<keyword evidence="3 4" id="KW-0408">Iron</keyword>
<dbReference type="NCBIfam" id="TIGR03872">
    <property type="entry name" value="cytochrome_MoxG"/>
    <property type="match status" value="1"/>
</dbReference>
<dbReference type="PROSITE" id="PS51007">
    <property type="entry name" value="CYTC"/>
    <property type="match status" value="1"/>
</dbReference>
<gene>
    <name evidence="10" type="ORF">GCM10008170_35090</name>
    <name evidence="11" type="ORF">JOD31_003546</name>
</gene>
<evidence type="ECO:0000256" key="2">
    <source>
        <dbReference type="ARBA" id="ARBA00022723"/>
    </source>
</evidence>
<keyword evidence="4" id="KW-0574">Periplasm</keyword>
<dbReference type="InterPro" id="IPR036909">
    <property type="entry name" value="Cyt_c-like_dom_sf"/>
</dbReference>
<keyword evidence="4" id="KW-0249">Electron transport</keyword>
<keyword evidence="8" id="KW-0732">Signal</keyword>
<comment type="function">
    <text evidence="4">Electron acceptor for MDH. Acts in methanol oxidation.</text>
</comment>
<feature type="region of interest" description="Disordered" evidence="7">
    <location>
        <begin position="174"/>
        <end position="195"/>
    </location>
</feature>
<dbReference type="PIRSF" id="PIRSF000008">
    <property type="entry name" value="Cytochrome_c551i"/>
    <property type="match status" value="1"/>
</dbReference>
<dbReference type="InterPro" id="IPR009153">
    <property type="entry name" value="Cyt_cL"/>
</dbReference>
<dbReference type="GO" id="GO:0015945">
    <property type="term" value="P:methanol metabolic process"/>
    <property type="evidence" value="ECO:0007669"/>
    <property type="project" value="UniProtKB-UniRule"/>
</dbReference>
<dbReference type="GO" id="GO:0020037">
    <property type="term" value="F:heme binding"/>
    <property type="evidence" value="ECO:0007669"/>
    <property type="project" value="UniProtKB-UniRule"/>
</dbReference>
<evidence type="ECO:0000256" key="5">
    <source>
        <dbReference type="PIRSR" id="PIRSR000008-1"/>
    </source>
</evidence>
<keyword evidence="4" id="KW-0813">Transport</keyword>
<keyword evidence="4" id="KW-0485">Methanol utilization</keyword>
<evidence type="ECO:0000259" key="9">
    <source>
        <dbReference type="PROSITE" id="PS51007"/>
    </source>
</evidence>
<dbReference type="SUPFAM" id="SSF46626">
    <property type="entry name" value="Cytochrome c"/>
    <property type="match status" value="1"/>
</dbReference>
<dbReference type="EMBL" id="BSFF01000010">
    <property type="protein sequence ID" value="GLK57489.1"/>
    <property type="molecule type" value="Genomic_DNA"/>
</dbReference>
<keyword evidence="1 4" id="KW-0349">Heme</keyword>
<dbReference type="Pfam" id="PF13442">
    <property type="entry name" value="Cytochrome_CBB3"/>
    <property type="match status" value="1"/>
</dbReference>
<dbReference type="GO" id="GO:0042597">
    <property type="term" value="C:periplasmic space"/>
    <property type="evidence" value="ECO:0007669"/>
    <property type="project" value="UniProtKB-SubCell"/>
</dbReference>
<feature type="binding site" description="covalent" evidence="5">
    <location>
        <position position="85"/>
    </location>
    <ligand>
        <name>heme c</name>
        <dbReference type="ChEBI" id="CHEBI:61717"/>
    </ligand>
</feature>
<dbReference type="AlphaFoldDB" id="A0A9W6IYA9"/>
<dbReference type="GO" id="GO:0005506">
    <property type="term" value="F:iron ion binding"/>
    <property type="evidence" value="ECO:0007669"/>
    <property type="project" value="UniProtKB-UniRule"/>
</dbReference>
<feature type="domain" description="Cytochrome c" evidence="9">
    <location>
        <begin position="72"/>
        <end position="152"/>
    </location>
</feature>
<feature type="chain" id="PRO_5040955061" description="Cytochrome c-L" evidence="8">
    <location>
        <begin position="29"/>
        <end position="195"/>
    </location>
</feature>
<comment type="caution">
    <text evidence="10">The sequence shown here is derived from an EMBL/GenBank/DDBJ whole genome shotgun (WGS) entry which is preliminary data.</text>
</comment>
<evidence type="ECO:0000313" key="10">
    <source>
        <dbReference type="EMBL" id="GLK57489.1"/>
    </source>
</evidence>
<comment type="PTM">
    <text evidence="5">Binds 1 heme c group covalently per subunit.</text>
</comment>
<feature type="signal peptide" evidence="8">
    <location>
        <begin position="1"/>
        <end position="28"/>
    </location>
</feature>
<dbReference type="Proteomes" id="UP001143400">
    <property type="component" value="Unassembled WGS sequence"/>
</dbReference>
<organism evidence="10 13">
    <name type="scientific">Methylopila capsulata</name>
    <dbReference type="NCBI Taxonomy" id="61654"/>
    <lineage>
        <taxon>Bacteria</taxon>
        <taxon>Pseudomonadati</taxon>
        <taxon>Pseudomonadota</taxon>
        <taxon>Alphaproteobacteria</taxon>
        <taxon>Hyphomicrobiales</taxon>
        <taxon>Methylopilaceae</taxon>
        <taxon>Methylopila</taxon>
    </lineage>
</organism>
<name>A0A9W6IYA9_9HYPH</name>